<name>A0A563VY10_9CYAN</name>
<feature type="transmembrane region" description="Helical" evidence="2">
    <location>
        <begin position="812"/>
        <end position="831"/>
    </location>
</feature>
<dbReference type="SMART" id="SM01080">
    <property type="entry name" value="CHASE2"/>
    <property type="match status" value="1"/>
</dbReference>
<proteinExistence type="predicted"/>
<dbReference type="AlphaFoldDB" id="A0A563VY10"/>
<gene>
    <name evidence="4" type="ORF">H1P_4120003</name>
</gene>
<dbReference type="Gene3D" id="3.40.50.300">
    <property type="entry name" value="P-loop containing nucleotide triphosphate hydrolases"/>
    <property type="match status" value="1"/>
</dbReference>
<accession>A0A563VY10</accession>
<organism evidence="4 5">
    <name type="scientific">Hyella patelloides LEGE 07179</name>
    <dbReference type="NCBI Taxonomy" id="945734"/>
    <lineage>
        <taxon>Bacteria</taxon>
        <taxon>Bacillati</taxon>
        <taxon>Cyanobacteriota</taxon>
        <taxon>Cyanophyceae</taxon>
        <taxon>Pleurocapsales</taxon>
        <taxon>Hyellaceae</taxon>
        <taxon>Hyella</taxon>
    </lineage>
</organism>
<reference evidence="4 5" key="1">
    <citation type="submission" date="2019-01" db="EMBL/GenBank/DDBJ databases">
        <authorList>
            <person name="Brito A."/>
        </authorList>
    </citation>
    <scope>NUCLEOTIDE SEQUENCE [LARGE SCALE GENOMIC DNA]</scope>
    <source>
        <strain evidence="4">1</strain>
    </source>
</reference>
<dbReference type="Proteomes" id="UP000320055">
    <property type="component" value="Unassembled WGS sequence"/>
</dbReference>
<evidence type="ECO:0000256" key="1">
    <source>
        <dbReference type="SAM" id="MobiDB-lite"/>
    </source>
</evidence>
<dbReference type="SUPFAM" id="SSF52540">
    <property type="entry name" value="P-loop containing nucleoside triphosphate hydrolases"/>
    <property type="match status" value="1"/>
</dbReference>
<feature type="region of interest" description="Disordered" evidence="1">
    <location>
        <begin position="1"/>
        <end position="23"/>
    </location>
</feature>
<feature type="compositionally biased region" description="Polar residues" evidence="1">
    <location>
        <begin position="12"/>
        <end position="22"/>
    </location>
</feature>
<sequence length="887" mass="102202">MNKERDLFSYQVGGSLSPQSPSYVERRADRELEQALKEGQFCYVLNSRQMGKSSLRVRVMKKLQAEETICIFIDLTGMGTQDLNPEKWYAGIVRFLVSGCQLKFNWRSWWREKRDLCSPVQRLSLFIEEVLLIEVSQKIVIFVDEIDRVLSQKFSLDDFFSLIHSCYQRRQTNLAYNRLTFTLLGVASPRDLIRDKTGSPFDLGRAITLSGFQLEETSALIVGLANKVLNPKQIVADILSWTGGQPFLTQKLCQLVVEEDGEKVEISEIVQRHVINNWEQKDEPEHLRTIRDRLCYRDSFKTIRLLGLYREILQKKVIKIDSSSEQIELRLSGLVVEKKGKLVVNNLIYAKVFNLAWVDRHLGQLRPYENALTNWITYKNTNFLLKGEELQTALRWSLGKSLANIDYQFLVASQELAKKEIENTLAIVEKANKLLANIRRKASIKVSNQRLDKKWLLIIVSAVTGFILLLRLSGILQTWEWNSLDRFFDWRLSTTQESRVLVVTIDEEDITNIGQWPIPDSALATAIENLKARQPNTIALDIYRDLAVPPGHQKLLEVFNSTPNLYVVEKIIGNTIAPPKNLDRDRVGFSDQVLDTDRKIRRALLSTVDEDRQTRFSLGTILALHYLRSRNIQLKPIGNNRYRLGKAVFKRFDGHNGGYVDADAGGYQILLNFWGTDANFKQYSLTDVINNNIKTQDIQNKLILIGSTAASIKDFFYTPYSKGWFGYSPKMPGVFIHANVTSQIISAALDNRPLLNTYNQFIESLWILLWGVIGGIIFWYLQKLFAIALTVIFVSTFLIFICYRAFLSGLWLPLVPSLMVLVLTIIISIIVRIRQTEQQKFNYILKLLLKQYLDYPLVSRIALEYLKRSESQENLSIIEKEIRQLDR</sequence>
<dbReference type="RefSeq" id="WP_144875007.1">
    <property type="nucleotide sequence ID" value="NZ_LR214148.1"/>
</dbReference>
<evidence type="ECO:0000259" key="3">
    <source>
        <dbReference type="SMART" id="SM01080"/>
    </source>
</evidence>
<keyword evidence="2" id="KW-0812">Transmembrane</keyword>
<evidence type="ECO:0000313" key="5">
    <source>
        <dbReference type="Proteomes" id="UP000320055"/>
    </source>
</evidence>
<evidence type="ECO:0000256" key="2">
    <source>
        <dbReference type="SAM" id="Phobius"/>
    </source>
</evidence>
<dbReference type="Pfam" id="PF14516">
    <property type="entry name" value="AAA_35"/>
    <property type="match status" value="1"/>
</dbReference>
<keyword evidence="2" id="KW-1133">Transmembrane helix</keyword>
<evidence type="ECO:0000313" key="4">
    <source>
        <dbReference type="EMBL" id="VEP16163.1"/>
    </source>
</evidence>
<dbReference type="InterPro" id="IPR007890">
    <property type="entry name" value="CHASE2"/>
</dbReference>
<dbReference type="OrthoDB" id="580957at2"/>
<keyword evidence="5" id="KW-1185">Reference proteome</keyword>
<dbReference type="InterPro" id="IPR027417">
    <property type="entry name" value="P-loop_NTPase"/>
</dbReference>
<protein>
    <submittedName>
        <fullName evidence="4">CHASE2 domain protein</fullName>
    </submittedName>
</protein>
<dbReference type="Pfam" id="PF05226">
    <property type="entry name" value="CHASE2"/>
    <property type="match status" value="1"/>
</dbReference>
<dbReference type="EMBL" id="CAACVJ010000349">
    <property type="protein sequence ID" value="VEP16163.1"/>
    <property type="molecule type" value="Genomic_DNA"/>
</dbReference>
<feature type="transmembrane region" description="Helical" evidence="2">
    <location>
        <begin position="761"/>
        <end position="781"/>
    </location>
</feature>
<feature type="domain" description="CHASE2" evidence="3">
    <location>
        <begin position="476"/>
        <end position="777"/>
    </location>
</feature>
<feature type="transmembrane region" description="Helical" evidence="2">
    <location>
        <begin position="786"/>
        <end position="806"/>
    </location>
</feature>
<keyword evidence="2" id="KW-0472">Membrane</keyword>